<proteinExistence type="predicted"/>
<dbReference type="EMBL" id="UINC01068941">
    <property type="protein sequence ID" value="SVC01934.1"/>
    <property type="molecule type" value="Genomic_DNA"/>
</dbReference>
<accession>A0A382IQ56</accession>
<evidence type="ECO:0000313" key="1">
    <source>
        <dbReference type="EMBL" id="SVC01934.1"/>
    </source>
</evidence>
<organism evidence="1">
    <name type="scientific">marine metagenome</name>
    <dbReference type="NCBI Taxonomy" id="408172"/>
    <lineage>
        <taxon>unclassified sequences</taxon>
        <taxon>metagenomes</taxon>
        <taxon>ecological metagenomes</taxon>
    </lineage>
</organism>
<protein>
    <submittedName>
        <fullName evidence="1">Uncharacterized protein</fullName>
    </submittedName>
</protein>
<sequence>MGQIIQLKTYNDTFNHHVSELINLCHEDLESTNTLILEK</sequence>
<gene>
    <name evidence="1" type="ORF">METZ01_LOCUS254788</name>
</gene>
<feature type="non-terminal residue" evidence="1">
    <location>
        <position position="39"/>
    </location>
</feature>
<reference evidence="1" key="1">
    <citation type="submission" date="2018-05" db="EMBL/GenBank/DDBJ databases">
        <authorList>
            <person name="Lanie J.A."/>
            <person name="Ng W.-L."/>
            <person name="Kazmierczak K.M."/>
            <person name="Andrzejewski T.M."/>
            <person name="Davidsen T.M."/>
            <person name="Wayne K.J."/>
            <person name="Tettelin H."/>
            <person name="Glass J.I."/>
            <person name="Rusch D."/>
            <person name="Podicherti R."/>
            <person name="Tsui H.-C.T."/>
            <person name="Winkler M.E."/>
        </authorList>
    </citation>
    <scope>NUCLEOTIDE SEQUENCE</scope>
</reference>
<dbReference type="AlphaFoldDB" id="A0A382IQ56"/>
<name>A0A382IQ56_9ZZZZ</name>